<dbReference type="Gramene" id="KGN44905">
    <property type="protein sequence ID" value="KGN44905"/>
    <property type="gene ID" value="Csa_7G395230"/>
</dbReference>
<dbReference type="AlphaFoldDB" id="A0A0A0K5A7"/>
<keyword evidence="4" id="KW-1185">Reference proteome</keyword>
<dbReference type="InterPro" id="IPR055185">
    <property type="entry name" value="C2CH-4th_BIRD-IDD"/>
</dbReference>
<reference evidence="3 4" key="2">
    <citation type="journal article" date="2009" name="PLoS ONE">
        <title>An integrated genetic and cytogenetic map of the cucumber genome.</title>
        <authorList>
            <person name="Ren Y."/>
            <person name="Zhang Z."/>
            <person name="Liu J."/>
            <person name="Staub J.E."/>
            <person name="Han Y."/>
            <person name="Cheng Z."/>
            <person name="Li X."/>
            <person name="Lu J."/>
            <person name="Miao H."/>
            <person name="Kang H."/>
            <person name="Xie B."/>
            <person name="Gu X."/>
            <person name="Wang X."/>
            <person name="Du Y."/>
            <person name="Jin W."/>
            <person name="Huang S."/>
        </authorList>
    </citation>
    <scope>NUCLEOTIDE SEQUENCE [LARGE SCALE GENOMIC DNA]</scope>
    <source>
        <strain evidence="4">cv. 9930</strain>
    </source>
</reference>
<evidence type="ECO:0000256" key="1">
    <source>
        <dbReference type="SAM" id="MobiDB-lite"/>
    </source>
</evidence>
<proteinExistence type="predicted"/>
<protein>
    <recommendedName>
        <fullName evidence="2">BIRD-IDD transcription factor fourth C2HC zinc finger domain-containing protein</fullName>
    </recommendedName>
</protein>
<accession>A0A0A0K5A7</accession>
<evidence type="ECO:0000313" key="3">
    <source>
        <dbReference type="EMBL" id="KGN44905.1"/>
    </source>
</evidence>
<reference evidence="3 4" key="3">
    <citation type="journal article" date="2010" name="BMC Genomics">
        <title>Transcriptome sequencing and comparative analysis of cucumber flowers with different sex types.</title>
        <authorList>
            <person name="Guo S."/>
            <person name="Zheng Y."/>
            <person name="Joung J.G."/>
            <person name="Liu S."/>
            <person name="Zhang Z."/>
            <person name="Crasta O.R."/>
            <person name="Sobral B.W."/>
            <person name="Xu Y."/>
            <person name="Huang S."/>
            <person name="Fei Z."/>
        </authorList>
    </citation>
    <scope>NUCLEOTIDE SEQUENCE [LARGE SCALE GENOMIC DNA]</scope>
    <source>
        <strain evidence="4">cv. 9930</strain>
    </source>
</reference>
<dbReference type="Pfam" id="PF22992">
    <property type="entry name" value="C2CH-4th_BIRD-IDD"/>
    <property type="match status" value="1"/>
</dbReference>
<organism evidence="3 4">
    <name type="scientific">Cucumis sativus</name>
    <name type="common">Cucumber</name>
    <dbReference type="NCBI Taxonomy" id="3659"/>
    <lineage>
        <taxon>Eukaryota</taxon>
        <taxon>Viridiplantae</taxon>
        <taxon>Streptophyta</taxon>
        <taxon>Embryophyta</taxon>
        <taxon>Tracheophyta</taxon>
        <taxon>Spermatophyta</taxon>
        <taxon>Magnoliopsida</taxon>
        <taxon>eudicotyledons</taxon>
        <taxon>Gunneridae</taxon>
        <taxon>Pentapetalae</taxon>
        <taxon>rosids</taxon>
        <taxon>fabids</taxon>
        <taxon>Cucurbitales</taxon>
        <taxon>Cucurbitaceae</taxon>
        <taxon>Benincaseae</taxon>
        <taxon>Cucumis</taxon>
    </lineage>
</organism>
<evidence type="ECO:0000259" key="2">
    <source>
        <dbReference type="Pfam" id="PF22992"/>
    </source>
</evidence>
<dbReference type="EMBL" id="CM002928">
    <property type="protein sequence ID" value="KGN44905.1"/>
    <property type="molecule type" value="Genomic_DNA"/>
</dbReference>
<name>A0A0A0K5A7_CUCSA</name>
<sequence length="140" mass="15608">MFLCRRDSFITHRAFCNALTEESNKLKQGILNNNNNNNNIEPISIISTPKLPHFGTSIMPEFNPYDQKNPFKTLPQELNNSTPTTTTGAPGGLFMVGPRSNNNSSSFSSLKLSSTTSSRFSCLYDSKNGCLQVRAKQRRN</sequence>
<dbReference type="Proteomes" id="UP000029981">
    <property type="component" value="Chromosome 7"/>
</dbReference>
<feature type="region of interest" description="Disordered" evidence="1">
    <location>
        <begin position="65"/>
        <end position="110"/>
    </location>
</feature>
<reference evidence="3 4" key="1">
    <citation type="journal article" date="2009" name="Nat. Genet.">
        <title>The genome of the cucumber, Cucumis sativus L.</title>
        <authorList>
            <person name="Huang S."/>
            <person name="Li R."/>
            <person name="Zhang Z."/>
            <person name="Li L."/>
            <person name="Gu X."/>
            <person name="Fan W."/>
            <person name="Lucas W.J."/>
            <person name="Wang X."/>
            <person name="Xie B."/>
            <person name="Ni P."/>
            <person name="Ren Y."/>
            <person name="Zhu H."/>
            <person name="Li J."/>
            <person name="Lin K."/>
            <person name="Jin W."/>
            <person name="Fei Z."/>
            <person name="Li G."/>
            <person name="Staub J."/>
            <person name="Kilian A."/>
            <person name="van der Vossen E.A."/>
            <person name="Wu Y."/>
            <person name="Guo J."/>
            <person name="He J."/>
            <person name="Jia Z."/>
            <person name="Ren Y."/>
            <person name="Tian G."/>
            <person name="Lu Y."/>
            <person name="Ruan J."/>
            <person name="Qian W."/>
            <person name="Wang M."/>
            <person name="Huang Q."/>
            <person name="Li B."/>
            <person name="Xuan Z."/>
            <person name="Cao J."/>
            <person name="Asan"/>
            <person name="Wu Z."/>
            <person name="Zhang J."/>
            <person name="Cai Q."/>
            <person name="Bai Y."/>
            <person name="Zhao B."/>
            <person name="Han Y."/>
            <person name="Li Y."/>
            <person name="Li X."/>
            <person name="Wang S."/>
            <person name="Shi Q."/>
            <person name="Liu S."/>
            <person name="Cho W.K."/>
            <person name="Kim J.Y."/>
            <person name="Xu Y."/>
            <person name="Heller-Uszynska K."/>
            <person name="Miao H."/>
            <person name="Cheng Z."/>
            <person name="Zhang S."/>
            <person name="Wu J."/>
            <person name="Yang Y."/>
            <person name="Kang H."/>
            <person name="Li M."/>
            <person name="Liang H."/>
            <person name="Ren X."/>
            <person name="Shi Z."/>
            <person name="Wen M."/>
            <person name="Jian M."/>
            <person name="Yang H."/>
            <person name="Zhang G."/>
            <person name="Yang Z."/>
            <person name="Chen R."/>
            <person name="Liu S."/>
            <person name="Li J."/>
            <person name="Ma L."/>
            <person name="Liu H."/>
            <person name="Zhou Y."/>
            <person name="Zhao J."/>
            <person name="Fang X."/>
            <person name="Li G."/>
            <person name="Fang L."/>
            <person name="Li Y."/>
            <person name="Liu D."/>
            <person name="Zheng H."/>
            <person name="Zhang Y."/>
            <person name="Qin N."/>
            <person name="Li Z."/>
            <person name="Yang G."/>
            <person name="Yang S."/>
            <person name="Bolund L."/>
            <person name="Kristiansen K."/>
            <person name="Zheng H."/>
            <person name="Li S."/>
            <person name="Zhang X."/>
            <person name="Yang H."/>
            <person name="Wang J."/>
            <person name="Sun R."/>
            <person name="Zhang B."/>
            <person name="Jiang S."/>
            <person name="Wang J."/>
            <person name="Du Y."/>
            <person name="Li S."/>
        </authorList>
    </citation>
    <scope>NUCLEOTIDE SEQUENCE [LARGE SCALE GENOMIC DNA]</scope>
    <source>
        <strain evidence="4">cv. 9930</strain>
    </source>
</reference>
<dbReference type="STRING" id="3659.A0A0A0K5A7"/>
<feature type="domain" description="BIRD-IDD transcription factor fourth C2HC zinc finger" evidence="2">
    <location>
        <begin position="4"/>
        <end position="34"/>
    </location>
</feature>
<gene>
    <name evidence="3" type="ORF">Csa_7G395230</name>
</gene>
<reference evidence="3 4" key="4">
    <citation type="journal article" date="2011" name="BMC Genomics">
        <title>RNA-Seq improves annotation of protein-coding genes in the cucumber genome.</title>
        <authorList>
            <person name="Li Z."/>
            <person name="Zhang Z."/>
            <person name="Yan P."/>
            <person name="Huang S."/>
            <person name="Fei Z."/>
            <person name="Lin K."/>
        </authorList>
    </citation>
    <scope>NUCLEOTIDE SEQUENCE [LARGE SCALE GENOMIC DNA]</scope>
    <source>
        <strain evidence="4">cv. 9930</strain>
    </source>
</reference>
<feature type="compositionally biased region" description="Low complexity" evidence="1">
    <location>
        <begin position="99"/>
        <end position="110"/>
    </location>
</feature>
<evidence type="ECO:0000313" key="4">
    <source>
        <dbReference type="Proteomes" id="UP000029981"/>
    </source>
</evidence>